<keyword evidence="3" id="KW-1185">Reference proteome</keyword>
<proteinExistence type="predicted"/>
<evidence type="ECO:0000313" key="2">
    <source>
        <dbReference type="EMBL" id="KAB7732098.1"/>
    </source>
</evidence>
<organism evidence="2 3">
    <name type="scientific">Rudanella paleaurantiibacter</name>
    <dbReference type="NCBI Taxonomy" id="2614655"/>
    <lineage>
        <taxon>Bacteria</taxon>
        <taxon>Pseudomonadati</taxon>
        <taxon>Bacteroidota</taxon>
        <taxon>Cytophagia</taxon>
        <taxon>Cytophagales</taxon>
        <taxon>Cytophagaceae</taxon>
        <taxon>Rudanella</taxon>
    </lineage>
</organism>
<accession>A0A7J5U391</accession>
<evidence type="ECO:0000313" key="3">
    <source>
        <dbReference type="Proteomes" id="UP000488299"/>
    </source>
</evidence>
<gene>
    <name evidence="2" type="ORF">F5984_07760</name>
</gene>
<dbReference type="EMBL" id="WELI01000002">
    <property type="protein sequence ID" value="KAB7732098.1"/>
    <property type="molecule type" value="Genomic_DNA"/>
</dbReference>
<dbReference type="Proteomes" id="UP000488299">
    <property type="component" value="Unassembled WGS sequence"/>
</dbReference>
<comment type="caution">
    <text evidence="2">The sequence shown here is derived from an EMBL/GenBank/DDBJ whole genome shotgun (WGS) entry which is preliminary data.</text>
</comment>
<feature type="transmembrane region" description="Helical" evidence="1">
    <location>
        <begin position="109"/>
        <end position="130"/>
    </location>
</feature>
<reference evidence="2 3" key="1">
    <citation type="submission" date="2019-10" db="EMBL/GenBank/DDBJ databases">
        <title>Rudanella paleaurantiibacter sp. nov., isolated from sludge.</title>
        <authorList>
            <person name="Xu S.Q."/>
        </authorList>
    </citation>
    <scope>NUCLEOTIDE SEQUENCE [LARGE SCALE GENOMIC DNA]</scope>
    <source>
        <strain evidence="2 3">HX-22-17</strain>
    </source>
</reference>
<name>A0A7J5U391_9BACT</name>
<feature type="transmembrane region" description="Helical" evidence="1">
    <location>
        <begin position="142"/>
        <end position="161"/>
    </location>
</feature>
<evidence type="ECO:0000256" key="1">
    <source>
        <dbReference type="SAM" id="Phobius"/>
    </source>
</evidence>
<dbReference type="RefSeq" id="WP_152123672.1">
    <property type="nucleotide sequence ID" value="NZ_WELI01000002.1"/>
</dbReference>
<keyword evidence="1" id="KW-0812">Transmembrane</keyword>
<protein>
    <submittedName>
        <fullName evidence="2">Uncharacterized protein</fullName>
    </submittedName>
</protein>
<keyword evidence="1" id="KW-0472">Membrane</keyword>
<keyword evidence="1" id="KW-1133">Transmembrane helix</keyword>
<dbReference type="AlphaFoldDB" id="A0A7J5U391"/>
<sequence>MQKLSTAQIKQLHDHLIRQGASDALLYELLDHLICEVEHYMWIGLPFEAALDKVLLEASHTAVHYLNQTYQTAMDADAMRGATLDDIVFEFRNKYYGAYDLRQSYRLSLLNALLLGIGAFLMLVVWVAAFNQRSFSYLSPLGLLWLVGVSCVGVAVGSWFLHNLRQRYMEIS</sequence>